<evidence type="ECO:0000256" key="3">
    <source>
        <dbReference type="ARBA" id="ARBA00011144"/>
    </source>
</evidence>
<dbReference type="FunFam" id="1.20.1250.10:FF:000011">
    <property type="entry name" value="Interleukin-10"/>
    <property type="match status" value="1"/>
</dbReference>
<feature type="disulfide bond" evidence="8">
    <location>
        <begin position="82"/>
        <end position="134"/>
    </location>
</feature>
<accession>A0AAV7QJ23</accession>
<dbReference type="PANTHER" id="PTHR48482:SF5">
    <property type="entry name" value="INTERLEUKIN-10"/>
    <property type="match status" value="1"/>
</dbReference>
<dbReference type="EMBL" id="JANPWB010000010">
    <property type="protein sequence ID" value="KAJ1138275.1"/>
    <property type="molecule type" value="Genomic_DNA"/>
</dbReference>
<feature type="disulfide bond" evidence="8">
    <location>
        <begin position="31"/>
        <end position="128"/>
    </location>
</feature>
<dbReference type="GO" id="GO:0001817">
    <property type="term" value="P:regulation of cytokine production"/>
    <property type="evidence" value="ECO:0007669"/>
    <property type="project" value="UniProtKB-ARBA"/>
</dbReference>
<dbReference type="SMART" id="SM00188">
    <property type="entry name" value="IL10"/>
    <property type="match status" value="1"/>
</dbReference>
<evidence type="ECO:0000256" key="8">
    <source>
        <dbReference type="PIRSR" id="PIRSR620443-50"/>
    </source>
</evidence>
<dbReference type="PRINTS" id="PR01294">
    <property type="entry name" value="INTRLEUKIN10"/>
</dbReference>
<name>A0AAV7QJ23_PLEWA</name>
<comment type="subunit">
    <text evidence="3">Homodimer. Interacts with IL10RA and IL10RB.</text>
</comment>
<dbReference type="PANTHER" id="PTHR48482">
    <property type="entry name" value="INTERLEUKIN-19-RELATED"/>
    <property type="match status" value="1"/>
</dbReference>
<dbReference type="SUPFAM" id="SSF47266">
    <property type="entry name" value="4-helical cytokines"/>
    <property type="match status" value="1"/>
</dbReference>
<dbReference type="GO" id="GO:0006955">
    <property type="term" value="P:immune response"/>
    <property type="evidence" value="ECO:0007669"/>
    <property type="project" value="InterPro"/>
</dbReference>
<feature type="signal peptide" evidence="9">
    <location>
        <begin position="1"/>
        <end position="18"/>
    </location>
</feature>
<protein>
    <recommendedName>
        <fullName evidence="9">Interleukin family protein</fullName>
    </recommendedName>
</protein>
<keyword evidence="4 9" id="KW-0202">Cytokine</keyword>
<evidence type="ECO:0000256" key="6">
    <source>
        <dbReference type="ARBA" id="ARBA00022729"/>
    </source>
</evidence>
<comment type="similarity">
    <text evidence="2 9">Belongs to the IL-10 family.</text>
</comment>
<dbReference type="GO" id="GO:0005125">
    <property type="term" value="F:cytokine activity"/>
    <property type="evidence" value="ECO:0007669"/>
    <property type="project" value="UniProtKB-UniRule"/>
</dbReference>
<proteinExistence type="inferred from homology"/>
<dbReference type="AlphaFoldDB" id="A0AAV7QJ23"/>
<feature type="chain" id="PRO_5043112937" description="Interleukin family protein" evidence="9">
    <location>
        <begin position="19"/>
        <end position="179"/>
    </location>
</feature>
<dbReference type="InterPro" id="IPR020443">
    <property type="entry name" value="IL-10/19/20/24/26"/>
</dbReference>
<evidence type="ECO:0000256" key="9">
    <source>
        <dbReference type="RuleBase" id="RU368043"/>
    </source>
</evidence>
<sequence length="179" mass="20847">MMRCLCLLPAILAISVTADFGRPAADPEEGCAHVSSVFPSMLRELRNTFDKVKDYFQMKDNNLDTILLRDDLLEDFKGQLGCHSVSEMLRFYLDEVLPKANSQNKSIEQTVNFIGNTLFELRHMLKRCHRFLACEKRTKTIRQIKETYSKMEDNGINKAMGEFDIFIDYIEEYLMSKKR</sequence>
<evidence type="ECO:0000256" key="5">
    <source>
        <dbReference type="ARBA" id="ARBA00022525"/>
    </source>
</evidence>
<keyword evidence="11" id="KW-1185">Reference proteome</keyword>
<dbReference type="InterPro" id="IPR009079">
    <property type="entry name" value="4_helix_cytokine-like_core"/>
</dbReference>
<evidence type="ECO:0000256" key="7">
    <source>
        <dbReference type="ARBA" id="ARBA00023157"/>
    </source>
</evidence>
<comment type="subcellular location">
    <subcellularLocation>
        <location evidence="1 9">Secreted</location>
    </subcellularLocation>
</comment>
<comment type="caution">
    <text evidence="10">The sequence shown here is derived from an EMBL/GenBank/DDBJ whole genome shotgun (WGS) entry which is preliminary data.</text>
</comment>
<evidence type="ECO:0000313" key="11">
    <source>
        <dbReference type="Proteomes" id="UP001066276"/>
    </source>
</evidence>
<gene>
    <name evidence="10" type="ORF">NDU88_004666</name>
</gene>
<evidence type="ECO:0000256" key="1">
    <source>
        <dbReference type="ARBA" id="ARBA00004613"/>
    </source>
</evidence>
<dbReference type="Pfam" id="PF00726">
    <property type="entry name" value="IL10"/>
    <property type="match status" value="1"/>
</dbReference>
<dbReference type="Proteomes" id="UP001066276">
    <property type="component" value="Chromosome 6"/>
</dbReference>
<comment type="function">
    <text evidence="9">Immune regulatory cytokine.</text>
</comment>
<evidence type="ECO:0000313" key="10">
    <source>
        <dbReference type="EMBL" id="KAJ1138275.1"/>
    </source>
</evidence>
<dbReference type="Gene3D" id="1.20.1250.10">
    <property type="match status" value="1"/>
</dbReference>
<keyword evidence="5 9" id="KW-0964">Secreted</keyword>
<organism evidence="10 11">
    <name type="scientific">Pleurodeles waltl</name>
    <name type="common">Iberian ribbed newt</name>
    <dbReference type="NCBI Taxonomy" id="8319"/>
    <lineage>
        <taxon>Eukaryota</taxon>
        <taxon>Metazoa</taxon>
        <taxon>Chordata</taxon>
        <taxon>Craniata</taxon>
        <taxon>Vertebrata</taxon>
        <taxon>Euteleostomi</taxon>
        <taxon>Amphibia</taxon>
        <taxon>Batrachia</taxon>
        <taxon>Caudata</taxon>
        <taxon>Salamandroidea</taxon>
        <taxon>Salamandridae</taxon>
        <taxon>Pleurodelinae</taxon>
        <taxon>Pleurodeles</taxon>
    </lineage>
</organism>
<dbReference type="InterPro" id="IPR000098">
    <property type="entry name" value="IL-10"/>
</dbReference>
<evidence type="ECO:0000256" key="4">
    <source>
        <dbReference type="ARBA" id="ARBA00022514"/>
    </source>
</evidence>
<keyword evidence="6 9" id="KW-0732">Signal</keyword>
<dbReference type="GO" id="GO:0005615">
    <property type="term" value="C:extracellular space"/>
    <property type="evidence" value="ECO:0007669"/>
    <property type="project" value="UniProtKB-UniRule"/>
</dbReference>
<reference evidence="10" key="1">
    <citation type="journal article" date="2022" name="bioRxiv">
        <title>Sequencing and chromosome-scale assembly of the giantPleurodeles waltlgenome.</title>
        <authorList>
            <person name="Brown T."/>
            <person name="Elewa A."/>
            <person name="Iarovenko S."/>
            <person name="Subramanian E."/>
            <person name="Araus A.J."/>
            <person name="Petzold A."/>
            <person name="Susuki M."/>
            <person name="Suzuki K.-i.T."/>
            <person name="Hayashi T."/>
            <person name="Toyoda A."/>
            <person name="Oliveira C."/>
            <person name="Osipova E."/>
            <person name="Leigh N.D."/>
            <person name="Simon A."/>
            <person name="Yun M.H."/>
        </authorList>
    </citation>
    <scope>NUCLEOTIDE SEQUENCE</scope>
    <source>
        <strain evidence="10">20211129_DDA</strain>
        <tissue evidence="10">Liver</tissue>
    </source>
</reference>
<keyword evidence="7 8" id="KW-1015">Disulfide bond</keyword>
<evidence type="ECO:0000256" key="2">
    <source>
        <dbReference type="ARBA" id="ARBA00008813"/>
    </source>
</evidence>